<dbReference type="AlphaFoldDB" id="A0A834ZBN4"/>
<sequence length="752" mass="85423">MAKSKNHNYKLSYISVPSQIINSISSSSLQSLLLSPKKSSKNANKFFTSWKNPRFWFFFMFLFGLIGMLKMGFNLDPLLPFSPNPCSISEPLSSISTQMGIGSYGAETGEENEFWKQPDGLGYRPCLDFSGEYRRWSGGIVKDRTKYLMVVVSGGMNQQRNQIVDAVVIARILGAALVVPILQVNVIWGDESEFSDIFDLEHFKRVLADDVRIVSSLPSANLMSRPVEDKRMPLHVSPQWIRARYLRRFHREGVLLLRGLDSRLSKDLPSDLQKLRCKVAFHALRFAPPILELGNKLAERMRSKGPYIALHLRMEKDVWVRTGCLPGLSHEYDEIINNERKLRPELLTARSNMSYHDRKLAGLCPLNAFEVTRLLKALGAPRYARIYWAGGRPFGGKEALLPLTREFPHFYNKEDLALPGELEPFSSRASFLAAIDYIVSQNSDVFMPSHGGNMGHAIQGYRAYAGHKKHITPNKRQMLPYFLNSSLPESEFNRIIIELHHDSLGQPELRTSKAGRDVTKLLQWKLAVPFNYFVEMHVTTFELVPIESWKDKISENTVAYQEPFWKGSFGGPSLSAEFRGWLQELIRYNPSSNSVLQFQISVPCINDPFKYRRALIKKFSHVFKSFQVLYAMSSSSSLSYPYPSHLNVANFVSLKLTQTNYLLWETQILSLIESQDLLSFIDGDILIPDREMDSSDGKRVLNPDYTSWVQTDRLVKAWITGTLTEDVLGLVVGLKTSADVWNALSAAFAQSS</sequence>
<gene>
    <name evidence="15" type="ORF">HHK36_011986</name>
</gene>
<keyword evidence="11" id="KW-0294">Fucose metabolism</keyword>
<evidence type="ECO:0000256" key="3">
    <source>
        <dbReference type="ARBA" id="ARBA00007737"/>
    </source>
</evidence>
<evidence type="ECO:0000313" key="16">
    <source>
        <dbReference type="Proteomes" id="UP000655225"/>
    </source>
</evidence>
<keyword evidence="9 14" id="KW-0472">Membrane</keyword>
<evidence type="ECO:0000256" key="1">
    <source>
        <dbReference type="ARBA" id="ARBA00004606"/>
    </source>
</evidence>
<dbReference type="Pfam" id="PF10250">
    <property type="entry name" value="O-FucT"/>
    <property type="match status" value="1"/>
</dbReference>
<feature type="transmembrane region" description="Helical" evidence="14">
    <location>
        <begin position="55"/>
        <end position="73"/>
    </location>
</feature>
<keyword evidence="16" id="KW-1185">Reference proteome</keyword>
<name>A0A834ZBN4_TETSI</name>
<dbReference type="PANTHER" id="PTHR31741">
    <property type="entry name" value="OS02G0726500 PROTEIN-RELATED"/>
    <property type="match status" value="1"/>
</dbReference>
<keyword evidence="5" id="KW-0808">Transferase</keyword>
<evidence type="ECO:0000256" key="5">
    <source>
        <dbReference type="ARBA" id="ARBA00022679"/>
    </source>
</evidence>
<reference evidence="15 16" key="1">
    <citation type="submission" date="2020-04" db="EMBL/GenBank/DDBJ databases">
        <title>Plant Genome Project.</title>
        <authorList>
            <person name="Zhang R.-G."/>
        </authorList>
    </citation>
    <scope>NUCLEOTIDE SEQUENCE [LARGE SCALE GENOMIC DNA]</scope>
    <source>
        <strain evidence="15">YNK0</strain>
        <tissue evidence="15">Leaf</tissue>
    </source>
</reference>
<organism evidence="15 16">
    <name type="scientific">Tetracentron sinense</name>
    <name type="common">Spur-leaf</name>
    <dbReference type="NCBI Taxonomy" id="13715"/>
    <lineage>
        <taxon>Eukaryota</taxon>
        <taxon>Viridiplantae</taxon>
        <taxon>Streptophyta</taxon>
        <taxon>Embryophyta</taxon>
        <taxon>Tracheophyta</taxon>
        <taxon>Spermatophyta</taxon>
        <taxon>Magnoliopsida</taxon>
        <taxon>Trochodendrales</taxon>
        <taxon>Trochodendraceae</taxon>
        <taxon>Tetracentron</taxon>
    </lineage>
</organism>
<evidence type="ECO:0000256" key="7">
    <source>
        <dbReference type="ARBA" id="ARBA00022968"/>
    </source>
</evidence>
<dbReference type="InterPro" id="IPR024709">
    <property type="entry name" value="FucosylTrfase_pln"/>
</dbReference>
<evidence type="ECO:0000256" key="14">
    <source>
        <dbReference type="SAM" id="Phobius"/>
    </source>
</evidence>
<dbReference type="EMBL" id="JABCRI010000007">
    <property type="protein sequence ID" value="KAF8403880.1"/>
    <property type="molecule type" value="Genomic_DNA"/>
</dbReference>
<comment type="subcellular location">
    <subcellularLocation>
        <location evidence="1">Membrane</location>
        <topology evidence="1">Single-pass type II membrane protein</topology>
    </subcellularLocation>
</comment>
<evidence type="ECO:0000256" key="13">
    <source>
        <dbReference type="ARBA" id="ARBA00030350"/>
    </source>
</evidence>
<evidence type="ECO:0000256" key="9">
    <source>
        <dbReference type="ARBA" id="ARBA00023136"/>
    </source>
</evidence>
<comment type="similarity">
    <text evidence="3">Belongs to the glycosyltransferase GT106 family.</text>
</comment>
<evidence type="ECO:0000256" key="4">
    <source>
        <dbReference type="ARBA" id="ARBA00022676"/>
    </source>
</evidence>
<comment type="pathway">
    <text evidence="2">Glycan metabolism.</text>
</comment>
<keyword evidence="4" id="KW-0328">Glycosyltransferase</keyword>
<dbReference type="GO" id="GO:0016020">
    <property type="term" value="C:membrane"/>
    <property type="evidence" value="ECO:0007669"/>
    <property type="project" value="UniProtKB-SubCell"/>
</dbReference>
<dbReference type="Proteomes" id="UP000655225">
    <property type="component" value="Unassembled WGS sequence"/>
</dbReference>
<evidence type="ECO:0000256" key="11">
    <source>
        <dbReference type="ARBA" id="ARBA00023253"/>
    </source>
</evidence>
<dbReference type="GO" id="GO:0005737">
    <property type="term" value="C:cytoplasm"/>
    <property type="evidence" value="ECO:0007669"/>
    <property type="project" value="TreeGrafter"/>
</dbReference>
<accession>A0A834ZBN4</accession>
<keyword evidence="10" id="KW-0325">Glycoprotein</keyword>
<dbReference type="OMA" id="NMSYHDR"/>
<evidence type="ECO:0000256" key="12">
    <source>
        <dbReference type="ARBA" id="ARBA00023277"/>
    </source>
</evidence>
<keyword evidence="6 14" id="KW-0812">Transmembrane</keyword>
<comment type="caution">
    <text evidence="15">The sequence shown here is derived from an EMBL/GenBank/DDBJ whole genome shotgun (WGS) entry which is preliminary data.</text>
</comment>
<proteinExistence type="inferred from homology"/>
<keyword evidence="7" id="KW-0735">Signal-anchor</keyword>
<dbReference type="GO" id="GO:0006004">
    <property type="term" value="P:fucose metabolic process"/>
    <property type="evidence" value="ECO:0007669"/>
    <property type="project" value="UniProtKB-KW"/>
</dbReference>
<evidence type="ECO:0000256" key="2">
    <source>
        <dbReference type="ARBA" id="ARBA00004881"/>
    </source>
</evidence>
<keyword evidence="12" id="KW-0119">Carbohydrate metabolism</keyword>
<keyword evidence="8 14" id="KW-1133">Transmembrane helix</keyword>
<evidence type="ECO:0000313" key="15">
    <source>
        <dbReference type="EMBL" id="KAF8403880.1"/>
    </source>
</evidence>
<evidence type="ECO:0000256" key="6">
    <source>
        <dbReference type="ARBA" id="ARBA00022692"/>
    </source>
</evidence>
<evidence type="ECO:0000256" key="8">
    <source>
        <dbReference type="ARBA" id="ARBA00022989"/>
    </source>
</evidence>
<dbReference type="CDD" id="cd11299">
    <property type="entry name" value="O-FucT_plant"/>
    <property type="match status" value="1"/>
</dbReference>
<dbReference type="PANTHER" id="PTHR31741:SF66">
    <property type="entry name" value="O-FUCOSYLTRANSFERASE 20"/>
    <property type="match status" value="1"/>
</dbReference>
<dbReference type="OrthoDB" id="2016498at2759"/>
<protein>
    <recommendedName>
        <fullName evidence="13">O-fucosyltransferase family protein</fullName>
    </recommendedName>
</protein>
<dbReference type="GO" id="GO:0016757">
    <property type="term" value="F:glycosyltransferase activity"/>
    <property type="evidence" value="ECO:0007669"/>
    <property type="project" value="UniProtKB-KW"/>
</dbReference>
<evidence type="ECO:0000256" key="10">
    <source>
        <dbReference type="ARBA" id="ARBA00023180"/>
    </source>
</evidence>
<dbReference type="InterPro" id="IPR019378">
    <property type="entry name" value="GDP-Fuc_O-FucTrfase"/>
</dbReference>